<organism evidence="2 3">
    <name type="scientific">Limnoraphis robusta CCNP1315</name>
    <dbReference type="NCBI Taxonomy" id="3110306"/>
    <lineage>
        <taxon>Bacteria</taxon>
        <taxon>Bacillati</taxon>
        <taxon>Cyanobacteriota</taxon>
        <taxon>Cyanophyceae</taxon>
        <taxon>Oscillatoriophycideae</taxon>
        <taxon>Oscillatoriales</taxon>
        <taxon>Sirenicapillariaceae</taxon>
        <taxon>Limnoraphis</taxon>
    </lineage>
</organism>
<accession>A0ABU5U7Z3</accession>
<feature type="transmembrane region" description="Helical" evidence="1">
    <location>
        <begin position="19"/>
        <end position="37"/>
    </location>
</feature>
<sequence>MANLNFGEKNRDIRLKATIWIWGLSIVLLLACVPALVFTEQGVLLPLAVVVATAISTAFIWIFGNLKSVDNDLELQNLKTRVSNLEIISDVIDFDKKLINEK</sequence>
<proteinExistence type="predicted"/>
<keyword evidence="1" id="KW-0812">Transmembrane</keyword>
<keyword evidence="1" id="KW-1133">Transmembrane helix</keyword>
<keyword evidence="1" id="KW-0472">Membrane</keyword>
<dbReference type="RefSeq" id="WP_323275190.1">
    <property type="nucleotide sequence ID" value="NZ_JAYGHT010000215.1"/>
</dbReference>
<dbReference type="Proteomes" id="UP001301728">
    <property type="component" value="Unassembled WGS sequence"/>
</dbReference>
<dbReference type="EMBL" id="JAYGHT010000215">
    <property type="protein sequence ID" value="MEA5523325.1"/>
    <property type="molecule type" value="Genomic_DNA"/>
</dbReference>
<evidence type="ECO:0000313" key="2">
    <source>
        <dbReference type="EMBL" id="MEA5523325.1"/>
    </source>
</evidence>
<reference evidence="2 3" key="1">
    <citation type="submission" date="2023-12" db="EMBL/GenBank/DDBJ databases">
        <title>Baltic Sea Cyanobacteria.</title>
        <authorList>
            <person name="Delbaje E."/>
            <person name="Fewer D.P."/>
            <person name="Shishido T.K."/>
        </authorList>
    </citation>
    <scope>NUCLEOTIDE SEQUENCE [LARGE SCALE GENOMIC DNA]</scope>
    <source>
        <strain evidence="2 3">CCNP 1315</strain>
    </source>
</reference>
<feature type="transmembrane region" description="Helical" evidence="1">
    <location>
        <begin position="43"/>
        <end position="63"/>
    </location>
</feature>
<gene>
    <name evidence="2" type="ORF">VB854_30790</name>
</gene>
<evidence type="ECO:0000256" key="1">
    <source>
        <dbReference type="SAM" id="Phobius"/>
    </source>
</evidence>
<protein>
    <submittedName>
        <fullName evidence="2">Uncharacterized protein</fullName>
    </submittedName>
</protein>
<comment type="caution">
    <text evidence="2">The sequence shown here is derived from an EMBL/GenBank/DDBJ whole genome shotgun (WGS) entry which is preliminary data.</text>
</comment>
<name>A0ABU5U7Z3_9CYAN</name>
<keyword evidence="3" id="KW-1185">Reference proteome</keyword>
<evidence type="ECO:0000313" key="3">
    <source>
        <dbReference type="Proteomes" id="UP001301728"/>
    </source>
</evidence>